<evidence type="ECO:0000313" key="2">
    <source>
        <dbReference type="Proteomes" id="UP000315295"/>
    </source>
</evidence>
<sequence>MEGLIPFVYRAILRYKAGGQLTMEGSWYSKLPVVPYITIPADSASSDRAEIQLRLSECLLSSTSAMSPPPSFRPIASSGIQFPVCASSSSTILS</sequence>
<dbReference type="PANTHER" id="PTHR34670">
    <property type="entry name" value="EXPRESSED PROTEIN"/>
    <property type="match status" value="1"/>
</dbReference>
<name>A0A540MPY5_MALBA</name>
<dbReference type="Proteomes" id="UP000315295">
    <property type="component" value="Unassembled WGS sequence"/>
</dbReference>
<evidence type="ECO:0000313" key="1">
    <source>
        <dbReference type="EMBL" id="TQE00849.1"/>
    </source>
</evidence>
<reference evidence="1 2" key="1">
    <citation type="journal article" date="2019" name="G3 (Bethesda)">
        <title>Sequencing of a Wild Apple (Malus baccata) Genome Unravels the Differences Between Cultivated and Wild Apple Species Regarding Disease Resistance and Cold Tolerance.</title>
        <authorList>
            <person name="Chen X."/>
        </authorList>
    </citation>
    <scope>NUCLEOTIDE SEQUENCE [LARGE SCALE GENOMIC DNA]</scope>
    <source>
        <strain evidence="2">cv. Shandingzi</strain>
        <tissue evidence="1">Leaves</tissue>
    </source>
</reference>
<gene>
    <name evidence="1" type="ORF">C1H46_013389</name>
</gene>
<comment type="caution">
    <text evidence="1">The sequence shown here is derived from an EMBL/GenBank/DDBJ whole genome shotgun (WGS) entry which is preliminary data.</text>
</comment>
<dbReference type="PANTHER" id="PTHR34670:SF17">
    <property type="entry name" value="OS01G0143900 PROTEIN"/>
    <property type="match status" value="1"/>
</dbReference>
<accession>A0A540MPY5</accession>
<proteinExistence type="predicted"/>
<protein>
    <submittedName>
        <fullName evidence="1">Uncharacterized protein</fullName>
    </submittedName>
</protein>
<organism evidence="1 2">
    <name type="scientific">Malus baccata</name>
    <name type="common">Siberian crab apple</name>
    <name type="synonym">Pyrus baccata</name>
    <dbReference type="NCBI Taxonomy" id="106549"/>
    <lineage>
        <taxon>Eukaryota</taxon>
        <taxon>Viridiplantae</taxon>
        <taxon>Streptophyta</taxon>
        <taxon>Embryophyta</taxon>
        <taxon>Tracheophyta</taxon>
        <taxon>Spermatophyta</taxon>
        <taxon>Magnoliopsida</taxon>
        <taxon>eudicotyledons</taxon>
        <taxon>Gunneridae</taxon>
        <taxon>Pentapetalae</taxon>
        <taxon>rosids</taxon>
        <taxon>fabids</taxon>
        <taxon>Rosales</taxon>
        <taxon>Rosaceae</taxon>
        <taxon>Amygdaloideae</taxon>
        <taxon>Maleae</taxon>
        <taxon>Malus</taxon>
    </lineage>
</organism>
<dbReference type="EMBL" id="VIEB01000204">
    <property type="protein sequence ID" value="TQE00849.1"/>
    <property type="molecule type" value="Genomic_DNA"/>
</dbReference>
<dbReference type="AlphaFoldDB" id="A0A540MPY5"/>
<keyword evidence="2" id="KW-1185">Reference proteome</keyword>